<proteinExistence type="predicted"/>
<dbReference type="Gene3D" id="3.10.20.90">
    <property type="entry name" value="Phosphatidylinositol 3-kinase Catalytic Subunit, Chain A, domain 1"/>
    <property type="match status" value="1"/>
</dbReference>
<dbReference type="Proteomes" id="UP000237000">
    <property type="component" value="Unassembled WGS sequence"/>
</dbReference>
<dbReference type="CDD" id="cd22165">
    <property type="entry name" value="F-box_AtSKIP22-like"/>
    <property type="match status" value="1"/>
</dbReference>
<accession>A0A2P5EMS7</accession>
<sequence>MKLRVRPLDSKETLRIEVPNGASLHQLKEAIAQTIQSSSSSLRLSLNRNDELFASSPHEDSLQSLGIAAGDLIFYSIVPSQTLDSDSQPSVQMEPGIDLGRGHRETLESPVSQNQETLVSDLDTLANESGSTRDLVPGEGSNLEVGEGEEGFAAESMEIDDDDDGESMGFLGSKFPESCFVRRLRRVLNEGLGEDGRDHKLMVIGVHSVFLESGFVGFDSVSGTPVDGCRRLLDNWRPSMAFTLSFHYTLPEILSNEGSTASYVIETAALKFQIMGRFVNVFGSLTSGGSGTHRVCLDEHKFVPSISSVSSNGDSEREVYEFWKTVKDGLALPLLIDLCAKAGLPSPPCFMRLPSELQLKILEFLPGNDIARMGCVSKELQYLSCNGDLWKKKFEEEFGSKAGSHVPFHWKKKFATYWRSRRQREETATARLRRFPRYGLPLFNPIRRDLNPFELPHIGGDYDRLPGLVPPPSGRPGRLPLFRRTYSPNCNFGGSSG</sequence>
<gene>
    <name evidence="3" type="ORF">TorRG33x02_173620</name>
</gene>
<feature type="compositionally biased region" description="Polar residues" evidence="1">
    <location>
        <begin position="82"/>
        <end position="91"/>
    </location>
</feature>
<protein>
    <submittedName>
        <fullName evidence="3">Nuclear pore localization protein</fullName>
    </submittedName>
</protein>
<name>A0A2P5EMS7_TREOI</name>
<dbReference type="EMBL" id="JXTC01000125">
    <property type="protein sequence ID" value="PON86836.1"/>
    <property type="molecule type" value="Genomic_DNA"/>
</dbReference>
<evidence type="ECO:0000259" key="2">
    <source>
        <dbReference type="PROSITE" id="PS50181"/>
    </source>
</evidence>
<dbReference type="PROSITE" id="PS50181">
    <property type="entry name" value="FBOX"/>
    <property type="match status" value="1"/>
</dbReference>
<dbReference type="InterPro" id="IPR036047">
    <property type="entry name" value="F-box-like_dom_sf"/>
</dbReference>
<evidence type="ECO:0000313" key="3">
    <source>
        <dbReference type="EMBL" id="PON86836.1"/>
    </source>
</evidence>
<dbReference type="PANTHER" id="PTHR47602">
    <property type="entry name" value="F-BOX PROTEIN SKIP22"/>
    <property type="match status" value="1"/>
</dbReference>
<dbReference type="Pfam" id="PF11543">
    <property type="entry name" value="UN_NPL4"/>
    <property type="match status" value="1"/>
</dbReference>
<dbReference type="InParanoid" id="A0A2P5EMS7"/>
<dbReference type="FunCoup" id="A0A2P5EMS7">
    <property type="interactions" value="1940"/>
</dbReference>
<comment type="caution">
    <text evidence="3">The sequence shown here is derived from an EMBL/GenBank/DDBJ whole genome shotgun (WGS) entry which is preliminary data.</text>
</comment>
<reference evidence="4" key="1">
    <citation type="submission" date="2016-06" db="EMBL/GenBank/DDBJ databases">
        <title>Parallel loss of symbiosis genes in relatives of nitrogen-fixing non-legume Parasponia.</title>
        <authorList>
            <person name="Van Velzen R."/>
            <person name="Holmer R."/>
            <person name="Bu F."/>
            <person name="Rutten L."/>
            <person name="Van Zeijl A."/>
            <person name="Liu W."/>
            <person name="Santuari L."/>
            <person name="Cao Q."/>
            <person name="Sharma T."/>
            <person name="Shen D."/>
            <person name="Roswanjaya Y."/>
            <person name="Wardhani T."/>
            <person name="Kalhor M.S."/>
            <person name="Jansen J."/>
            <person name="Van den Hoogen J."/>
            <person name="Gungor B."/>
            <person name="Hartog M."/>
            <person name="Hontelez J."/>
            <person name="Verver J."/>
            <person name="Yang W.-C."/>
            <person name="Schijlen E."/>
            <person name="Repin R."/>
            <person name="Schilthuizen M."/>
            <person name="Schranz E."/>
            <person name="Heidstra R."/>
            <person name="Miyata K."/>
            <person name="Fedorova E."/>
            <person name="Kohlen W."/>
            <person name="Bisseling T."/>
            <person name="Smit S."/>
            <person name="Geurts R."/>
        </authorList>
    </citation>
    <scope>NUCLEOTIDE SEQUENCE [LARGE SCALE GENOMIC DNA]</scope>
    <source>
        <strain evidence="4">cv. RG33-2</strain>
    </source>
</reference>
<dbReference type="OrthoDB" id="101791at2759"/>
<dbReference type="Pfam" id="PF12937">
    <property type="entry name" value="F-box-like"/>
    <property type="match status" value="1"/>
</dbReference>
<evidence type="ECO:0000256" key="1">
    <source>
        <dbReference type="SAM" id="MobiDB-lite"/>
    </source>
</evidence>
<dbReference type="InterPro" id="IPR001810">
    <property type="entry name" value="F-box_dom"/>
</dbReference>
<dbReference type="AlphaFoldDB" id="A0A2P5EMS7"/>
<dbReference type="Gene3D" id="3.40.1000.30">
    <property type="match status" value="1"/>
</dbReference>
<organism evidence="3 4">
    <name type="scientific">Trema orientale</name>
    <name type="common">Charcoal tree</name>
    <name type="synonym">Celtis orientalis</name>
    <dbReference type="NCBI Taxonomy" id="63057"/>
    <lineage>
        <taxon>Eukaryota</taxon>
        <taxon>Viridiplantae</taxon>
        <taxon>Streptophyta</taxon>
        <taxon>Embryophyta</taxon>
        <taxon>Tracheophyta</taxon>
        <taxon>Spermatophyta</taxon>
        <taxon>Magnoliopsida</taxon>
        <taxon>eudicotyledons</taxon>
        <taxon>Gunneridae</taxon>
        <taxon>Pentapetalae</taxon>
        <taxon>rosids</taxon>
        <taxon>fabids</taxon>
        <taxon>Rosales</taxon>
        <taxon>Cannabaceae</taxon>
        <taxon>Trema</taxon>
    </lineage>
</organism>
<keyword evidence="4" id="KW-1185">Reference proteome</keyword>
<dbReference type="SMART" id="SM00256">
    <property type="entry name" value="FBOX"/>
    <property type="match status" value="1"/>
</dbReference>
<dbReference type="Gene3D" id="1.20.1280.50">
    <property type="match status" value="1"/>
</dbReference>
<evidence type="ECO:0000313" key="4">
    <source>
        <dbReference type="Proteomes" id="UP000237000"/>
    </source>
</evidence>
<feature type="domain" description="F-box" evidence="2">
    <location>
        <begin position="347"/>
        <end position="393"/>
    </location>
</feature>
<dbReference type="PANTHER" id="PTHR47602:SF2">
    <property type="entry name" value="F-BOX PROTEIN SKIP22"/>
    <property type="match status" value="1"/>
</dbReference>
<dbReference type="InterPro" id="IPR024682">
    <property type="entry name" value="Npl4_Ub-like_dom"/>
</dbReference>
<dbReference type="SUPFAM" id="SSF81383">
    <property type="entry name" value="F-box domain"/>
    <property type="match status" value="1"/>
</dbReference>
<feature type="region of interest" description="Disordered" evidence="1">
    <location>
        <begin position="82"/>
        <end position="114"/>
    </location>
</feature>